<feature type="transmembrane region" description="Helical" evidence="2">
    <location>
        <begin position="491"/>
        <end position="510"/>
    </location>
</feature>
<keyword evidence="2" id="KW-0472">Membrane</keyword>
<evidence type="ECO:0000256" key="1">
    <source>
        <dbReference type="SAM" id="MobiDB-lite"/>
    </source>
</evidence>
<feature type="transmembrane region" description="Helical" evidence="2">
    <location>
        <begin position="64"/>
        <end position="80"/>
    </location>
</feature>
<feature type="transmembrane region" description="Helical" evidence="2">
    <location>
        <begin position="606"/>
        <end position="624"/>
    </location>
</feature>
<sequence length="625" mass="67017">MPGRWAHPLFAALALAGGAIWAMVSVSETPCSTGQPCGADWLGLAQIGLLLLCLYWIWRQPVPALAGVVVLAAASLTALADPGTATGMGESGFVAAAGFVALTLTHRLGARRRQRALSEEAAGPQRHPLPESAGRFARGRVSLIMAGLLFTVSAYALWEAHGEIDAYEERADRSTRVSARVVQVDIEDEDTSPLVAMSDDNRRYTVETVFPEDYPVGTQVELVVDGDWIRLVSEPYDIFGWELVLLAGSVAGAGFLANGVNGRRRSRVLDRSPLPVLKVLLQEGEDGRTWVYGADDTEAARPLLSFHSLHASENAPEDLEEPEDTADSSAPDGADAEDDHVVAERLRREEEAIEAILKGCADKSPLREALLYGSLYQGAEVAFLAPEQPLEPDGEVEVEVERSVTPVRPVGQGLLPSRLARSRDQVPGHGRDGNRRHRRPVAAIAAEMLPSAAPLTWSADGASRGLGLFLLLMQGGGAWAVLSDGLSWKSLLAVLVLPMLISSIATALNWRLTADRDGVWVAGPWRVRHIPWNSVTGARHSSDTIAISVSGDKDVQLTSVGFFWLQNKLGRTSAALKAAEEVQALLHHPELRPDQVAGPSEQGMPLGPVIVVIVAVWAAAVLLLL</sequence>
<protein>
    <submittedName>
        <fullName evidence="3">Uncharacterized protein</fullName>
    </submittedName>
</protein>
<keyword evidence="2" id="KW-1133">Transmembrane helix</keyword>
<dbReference type="RefSeq" id="WP_229869457.1">
    <property type="nucleotide sequence ID" value="NZ_BMWG01000029.1"/>
</dbReference>
<proteinExistence type="predicted"/>
<feature type="compositionally biased region" description="Acidic residues" evidence="1">
    <location>
        <begin position="315"/>
        <end position="326"/>
    </location>
</feature>
<dbReference type="AlphaFoldDB" id="A0A918QLV5"/>
<keyword evidence="2" id="KW-0812">Transmembrane</keyword>
<reference evidence="3" key="1">
    <citation type="journal article" date="2014" name="Int. J. Syst. Evol. Microbiol.">
        <title>Complete genome sequence of Corynebacterium casei LMG S-19264T (=DSM 44701T), isolated from a smear-ripened cheese.</title>
        <authorList>
            <consortium name="US DOE Joint Genome Institute (JGI-PGF)"/>
            <person name="Walter F."/>
            <person name="Albersmeier A."/>
            <person name="Kalinowski J."/>
            <person name="Ruckert C."/>
        </authorList>
    </citation>
    <scope>NUCLEOTIDE SEQUENCE</scope>
    <source>
        <strain evidence="3">JCM 4988</strain>
    </source>
</reference>
<feature type="transmembrane region" description="Helical" evidence="2">
    <location>
        <begin position="238"/>
        <end position="257"/>
    </location>
</feature>
<feature type="transmembrane region" description="Helical" evidence="2">
    <location>
        <begin position="92"/>
        <end position="110"/>
    </location>
</feature>
<reference evidence="3" key="2">
    <citation type="submission" date="2020-09" db="EMBL/GenBank/DDBJ databases">
        <authorList>
            <person name="Sun Q."/>
            <person name="Ohkuma M."/>
        </authorList>
    </citation>
    <scope>NUCLEOTIDE SEQUENCE</scope>
    <source>
        <strain evidence="3">JCM 4988</strain>
    </source>
</reference>
<name>A0A918QLV5_9ACTN</name>
<accession>A0A918QLV5</accession>
<feature type="transmembrane region" description="Helical" evidence="2">
    <location>
        <begin position="38"/>
        <end position="57"/>
    </location>
</feature>
<feature type="transmembrane region" description="Helical" evidence="2">
    <location>
        <begin position="141"/>
        <end position="158"/>
    </location>
</feature>
<keyword evidence="4" id="KW-1185">Reference proteome</keyword>
<evidence type="ECO:0000313" key="3">
    <source>
        <dbReference type="EMBL" id="GGZ59917.1"/>
    </source>
</evidence>
<evidence type="ECO:0000313" key="4">
    <source>
        <dbReference type="Proteomes" id="UP000630936"/>
    </source>
</evidence>
<organism evidence="3 4">
    <name type="scientific">Streptomyces inusitatus</name>
    <dbReference type="NCBI Taxonomy" id="68221"/>
    <lineage>
        <taxon>Bacteria</taxon>
        <taxon>Bacillati</taxon>
        <taxon>Actinomycetota</taxon>
        <taxon>Actinomycetes</taxon>
        <taxon>Kitasatosporales</taxon>
        <taxon>Streptomycetaceae</taxon>
        <taxon>Streptomyces</taxon>
    </lineage>
</organism>
<dbReference type="EMBL" id="BMWG01000029">
    <property type="protein sequence ID" value="GGZ59917.1"/>
    <property type="molecule type" value="Genomic_DNA"/>
</dbReference>
<feature type="region of interest" description="Disordered" evidence="1">
    <location>
        <begin position="313"/>
        <end position="338"/>
    </location>
</feature>
<evidence type="ECO:0000256" key="2">
    <source>
        <dbReference type="SAM" id="Phobius"/>
    </source>
</evidence>
<comment type="caution">
    <text evidence="3">The sequence shown here is derived from an EMBL/GenBank/DDBJ whole genome shotgun (WGS) entry which is preliminary data.</text>
</comment>
<dbReference type="Proteomes" id="UP000630936">
    <property type="component" value="Unassembled WGS sequence"/>
</dbReference>
<gene>
    <name evidence="3" type="ORF">GCM10010387_62110</name>
</gene>